<evidence type="ECO:0000313" key="3">
    <source>
        <dbReference type="EMBL" id="BAI62519.1"/>
    </source>
</evidence>
<keyword evidence="1" id="KW-0732">Signal</keyword>
<organism evidence="3 4">
    <name type="scientific">Methanocella paludicola (strain DSM 17711 / JCM 13418 / NBRC 101707 / SANAE)</name>
    <dbReference type="NCBI Taxonomy" id="304371"/>
    <lineage>
        <taxon>Archaea</taxon>
        <taxon>Methanobacteriati</taxon>
        <taxon>Methanobacteriota</taxon>
        <taxon>Stenosarchaea group</taxon>
        <taxon>Methanomicrobia</taxon>
        <taxon>Methanocellales</taxon>
        <taxon>Methanocellaceae</taxon>
        <taxon>Methanocella</taxon>
    </lineage>
</organism>
<dbReference type="NCBIfam" id="TIGR04126">
    <property type="entry name" value="PGF_CTERM"/>
    <property type="match status" value="1"/>
</dbReference>
<dbReference type="InterPro" id="IPR013783">
    <property type="entry name" value="Ig-like_fold"/>
</dbReference>
<dbReference type="GO" id="GO:0030115">
    <property type="term" value="C:S-layer"/>
    <property type="evidence" value="ECO:0007669"/>
    <property type="project" value="UniProtKB-SubCell"/>
</dbReference>
<reference evidence="4" key="3">
    <citation type="journal article" date="2011" name="PLoS ONE">
        <title>Genome sequence of a mesophilic hydrogenotrophic methanogen Methanocella paludicola, the first cultivated representative of the order Methanocellales.</title>
        <authorList>
            <person name="Sakai S."/>
            <person name="Takaki Y."/>
            <person name="Shimamura S."/>
            <person name="Sekine M."/>
            <person name="Tajima T."/>
            <person name="Kosugi H."/>
            <person name="Ichikawa N."/>
            <person name="Tasumi E."/>
            <person name="Hiraki A.T."/>
            <person name="Shimizu A."/>
            <person name="Kato Y."/>
            <person name="Nishiko R."/>
            <person name="Mori K."/>
            <person name="Fujita N."/>
            <person name="Imachi H."/>
            <person name="Takai K."/>
        </authorList>
    </citation>
    <scope>NUCLEOTIDE SEQUENCE [LARGE SCALE GENOMIC DNA]</scope>
    <source>
        <strain evidence="4">DSM 17711 / JCM 13418 / NBRC 101707 / SANAE</strain>
    </source>
</reference>
<gene>
    <name evidence="3" type="ordered locus">MCP_2447</name>
</gene>
<sequence length="670" mass="72018">MKNITKAALAVLVILCFIGAMVPASAIYPTEFGLKYPAAYDGKKGSVTGRVTTSVNGTVGIGNAYIAIVNASNVSQEYFNTTSDAYGNYQITGINATYSSNTQTPSPAFPTLAAGMAAYKMYAYKEPYGEGYSAAFGIDRDQQSASTTSVVIFTKPARIELKAERGHVVADGMDNIQICAYMYDALGNPVADGYNINFTVGNATNNTFTSGFPWTWSAANGSLVAPGQGTAIDQPTKDNLGKACVQFGWVDELYGGNNSTIWAYYAEDSSIFANLKIYFEAPTGSWTGYVVDSYGTGYGGIPVTLHVMGQFGNGTYYEIYNMTRTTSSSQPFVGLFVFDYIVLQGAIHGYVDASAQLTDNLTIYGASNNYSINRSRTSIGSIVLRIPPPDAIKVTAEKDTILVGGQSDWIIAQLYYNGQKYKRANIPVTFESDNDTVATLPKVKTNITDLNGQAWILLTSNNTVGKVNITGTAAIMYGHNLSDTTTVRVVGWGTVSGIVTDMNKVGIPNANVTLWNVKWNETLGRWENTGIVDIPENPQLSNDGRTAAVGMYTYYRVPWNVYNVTGEKEGHIWYAVFVMGPFPSDLKDYQNATYVPGSEYGTATHNIAIPDYSYIAPVSITPTPSASATATVAPATPTPTPTPVPTPGFETLFALAGLLGVAYLVARKEN</sequence>
<dbReference type="OrthoDB" id="148064at2157"/>
<dbReference type="STRING" id="304371.MCP_2447"/>
<dbReference type="Proteomes" id="UP000001882">
    <property type="component" value="Chromosome"/>
</dbReference>
<reference evidence="3 4" key="1">
    <citation type="journal article" date="2007" name="Appl. Environ. Microbiol.">
        <title>Isolation of key methanogens for global methane emission from rice paddy fields: a novel isolate affiliated with the clone cluster rice cluster I.</title>
        <authorList>
            <person name="Sakai S."/>
            <person name="Imachi H."/>
            <person name="Sekiguchi Y."/>
            <person name="Ohashi A."/>
            <person name="Harada H."/>
            <person name="Kamagata Y."/>
        </authorList>
    </citation>
    <scope>NUCLEOTIDE SEQUENCE [LARGE SCALE GENOMIC DNA]</scope>
    <source>
        <strain evidence="4">DSM 17711 / JCM 13418 / NBRC 101707 / SANAE</strain>
    </source>
</reference>
<feature type="domain" description="PGF-CTERM archaeal protein-sorting signal" evidence="2">
    <location>
        <begin position="646"/>
        <end position="668"/>
    </location>
</feature>
<dbReference type="InterPro" id="IPR008969">
    <property type="entry name" value="CarboxyPept-like_regulatory"/>
</dbReference>
<dbReference type="GO" id="GO:0005886">
    <property type="term" value="C:plasma membrane"/>
    <property type="evidence" value="ECO:0007669"/>
    <property type="project" value="UniProtKB-SubCell"/>
</dbReference>
<dbReference type="EMBL" id="AP011532">
    <property type="protein sequence ID" value="BAI62519.1"/>
    <property type="molecule type" value="Genomic_DNA"/>
</dbReference>
<dbReference type="RefSeq" id="WP_012901193.1">
    <property type="nucleotide sequence ID" value="NC_013665.1"/>
</dbReference>
<evidence type="ECO:0000259" key="2">
    <source>
        <dbReference type="Pfam" id="PF18204"/>
    </source>
</evidence>
<evidence type="ECO:0000256" key="1">
    <source>
        <dbReference type="ARBA" id="ARBA00022729"/>
    </source>
</evidence>
<dbReference type="GeneID" id="8682220"/>
<protein>
    <recommendedName>
        <fullName evidence="2">PGF-CTERM archaeal protein-sorting signal domain-containing protein</fullName>
    </recommendedName>
</protein>
<dbReference type="InterPro" id="IPR026371">
    <property type="entry name" value="PGF_CTERM"/>
</dbReference>
<dbReference type="InterPro" id="IPR008964">
    <property type="entry name" value="Invasin/intimin_cell_adhesion"/>
</dbReference>
<evidence type="ECO:0000313" key="4">
    <source>
        <dbReference type="Proteomes" id="UP000001882"/>
    </source>
</evidence>
<name>D1Z1E7_METPS</name>
<dbReference type="SUPFAM" id="SSF49464">
    <property type="entry name" value="Carboxypeptidase regulatory domain-like"/>
    <property type="match status" value="1"/>
</dbReference>
<dbReference type="AlphaFoldDB" id="D1Z1E7"/>
<reference evidence="3 4" key="2">
    <citation type="journal article" date="2008" name="Int. J. Syst. Evol. Microbiol.">
        <title>Methanocella paludicola gen. nov., sp. nov., a methane-producing archaeon, the first isolate of the lineage 'Rice Cluster I', and proposal of the new archaeal order Methanocellales ord. nov.</title>
        <authorList>
            <person name="Sakai S."/>
            <person name="Imachi H."/>
            <person name="Hanada S."/>
            <person name="Ohashi A."/>
            <person name="Harada H."/>
            <person name="Kamagata Y."/>
        </authorList>
    </citation>
    <scope>NUCLEOTIDE SEQUENCE [LARGE SCALE GENOMIC DNA]</scope>
    <source>
        <strain evidence="4">DSM 17711 / JCM 13418 / NBRC 101707 / SANAE</strain>
    </source>
</reference>
<dbReference type="KEGG" id="mpd:MCP_2447"/>
<dbReference type="Pfam" id="PF18204">
    <property type="entry name" value="PGF-CTERM"/>
    <property type="match status" value="1"/>
</dbReference>
<dbReference type="SUPFAM" id="SSF49373">
    <property type="entry name" value="Invasin/intimin cell-adhesion fragments"/>
    <property type="match status" value="2"/>
</dbReference>
<dbReference type="Gene3D" id="2.60.40.10">
    <property type="entry name" value="Immunoglobulins"/>
    <property type="match status" value="2"/>
</dbReference>
<keyword evidence="4" id="KW-1185">Reference proteome</keyword>
<proteinExistence type="predicted"/>
<dbReference type="InParanoid" id="D1Z1E7"/>
<accession>D1Z1E7</accession>
<dbReference type="eggNOG" id="arCOG03561">
    <property type="taxonomic scope" value="Archaea"/>
</dbReference>